<dbReference type="AlphaFoldDB" id="A0AAP0BDX3"/>
<organism evidence="1 2">
    <name type="scientific">Platanthera zijinensis</name>
    <dbReference type="NCBI Taxonomy" id="2320716"/>
    <lineage>
        <taxon>Eukaryota</taxon>
        <taxon>Viridiplantae</taxon>
        <taxon>Streptophyta</taxon>
        <taxon>Embryophyta</taxon>
        <taxon>Tracheophyta</taxon>
        <taxon>Spermatophyta</taxon>
        <taxon>Magnoliopsida</taxon>
        <taxon>Liliopsida</taxon>
        <taxon>Asparagales</taxon>
        <taxon>Orchidaceae</taxon>
        <taxon>Orchidoideae</taxon>
        <taxon>Orchideae</taxon>
        <taxon>Orchidinae</taxon>
        <taxon>Platanthera</taxon>
    </lineage>
</organism>
<proteinExistence type="predicted"/>
<protein>
    <submittedName>
        <fullName evidence="1">Uncharacterized protein</fullName>
    </submittedName>
</protein>
<dbReference type="EMBL" id="JBBWWQ010000011">
    <property type="protein sequence ID" value="KAK8935306.1"/>
    <property type="molecule type" value="Genomic_DNA"/>
</dbReference>
<evidence type="ECO:0000313" key="1">
    <source>
        <dbReference type="EMBL" id="KAK8935306.1"/>
    </source>
</evidence>
<dbReference type="Proteomes" id="UP001418222">
    <property type="component" value="Unassembled WGS sequence"/>
</dbReference>
<keyword evidence="2" id="KW-1185">Reference proteome</keyword>
<comment type="caution">
    <text evidence="1">The sequence shown here is derived from an EMBL/GenBank/DDBJ whole genome shotgun (WGS) entry which is preliminary data.</text>
</comment>
<name>A0AAP0BDX3_9ASPA</name>
<accession>A0AAP0BDX3</accession>
<gene>
    <name evidence="1" type="ORF">KSP39_PZI013987</name>
</gene>
<evidence type="ECO:0000313" key="2">
    <source>
        <dbReference type="Proteomes" id="UP001418222"/>
    </source>
</evidence>
<reference evidence="1 2" key="1">
    <citation type="journal article" date="2022" name="Nat. Plants">
        <title>Genomes of leafy and leafless Platanthera orchids illuminate the evolution of mycoheterotrophy.</title>
        <authorList>
            <person name="Li M.H."/>
            <person name="Liu K.W."/>
            <person name="Li Z."/>
            <person name="Lu H.C."/>
            <person name="Ye Q.L."/>
            <person name="Zhang D."/>
            <person name="Wang J.Y."/>
            <person name="Li Y.F."/>
            <person name="Zhong Z.M."/>
            <person name="Liu X."/>
            <person name="Yu X."/>
            <person name="Liu D.K."/>
            <person name="Tu X.D."/>
            <person name="Liu B."/>
            <person name="Hao Y."/>
            <person name="Liao X.Y."/>
            <person name="Jiang Y.T."/>
            <person name="Sun W.H."/>
            <person name="Chen J."/>
            <person name="Chen Y.Q."/>
            <person name="Ai Y."/>
            <person name="Zhai J.W."/>
            <person name="Wu S.S."/>
            <person name="Zhou Z."/>
            <person name="Hsiao Y.Y."/>
            <person name="Wu W.L."/>
            <person name="Chen Y.Y."/>
            <person name="Lin Y.F."/>
            <person name="Hsu J.L."/>
            <person name="Li C.Y."/>
            <person name="Wang Z.W."/>
            <person name="Zhao X."/>
            <person name="Zhong W.Y."/>
            <person name="Ma X.K."/>
            <person name="Ma L."/>
            <person name="Huang J."/>
            <person name="Chen G.Z."/>
            <person name="Huang M.Z."/>
            <person name="Huang L."/>
            <person name="Peng D.H."/>
            <person name="Luo Y.B."/>
            <person name="Zou S.Q."/>
            <person name="Chen S.P."/>
            <person name="Lan S."/>
            <person name="Tsai W.C."/>
            <person name="Van de Peer Y."/>
            <person name="Liu Z.J."/>
        </authorList>
    </citation>
    <scope>NUCLEOTIDE SEQUENCE [LARGE SCALE GENOMIC DNA]</scope>
    <source>
        <strain evidence="1">Lor287</strain>
    </source>
</reference>
<sequence>MMGLRNLQIKQTIVDREHSFALEEFVDLKKRLETTDELLSNCSRGVDTASVELLHTLISILGKENKELHAQNSQLIDVVLPPANARRKFKQHSNCKIESMMHHNATKVAG</sequence>